<dbReference type="PANTHER" id="PTHR35526">
    <property type="entry name" value="ANTI-SIGMA-F FACTOR RSBW-RELATED"/>
    <property type="match status" value="1"/>
</dbReference>
<feature type="compositionally biased region" description="Polar residues" evidence="2">
    <location>
        <begin position="23"/>
        <end position="33"/>
    </location>
</feature>
<reference evidence="4" key="1">
    <citation type="submission" date="2009-10" db="EMBL/GenBank/DDBJ databases">
        <title>The genome sequence of Streptomyces sviceus strain ATCC 29083.</title>
        <authorList>
            <consortium name="The Broad Institute Genome Sequencing Platform"/>
            <consortium name="Broad Institute Microbial Sequencing Center"/>
            <person name="Fischbach M."/>
            <person name="Godfrey P."/>
            <person name="Ward D."/>
            <person name="Young S."/>
            <person name="Zeng Q."/>
            <person name="Koehrsen M."/>
            <person name="Alvarado L."/>
            <person name="Berlin A.M."/>
            <person name="Bochicchio J."/>
            <person name="Borenstein D."/>
            <person name="Chapman S.B."/>
            <person name="Chen Z."/>
            <person name="Engels R."/>
            <person name="Freedman E."/>
            <person name="Gellesch M."/>
            <person name="Goldberg J."/>
            <person name="Griggs A."/>
            <person name="Gujja S."/>
            <person name="Heilman E.R."/>
            <person name="Heiman D.I."/>
            <person name="Hepburn T.A."/>
            <person name="Howarth C."/>
            <person name="Jen D."/>
            <person name="Larson L."/>
            <person name="Lewis B."/>
            <person name="Mehta T."/>
            <person name="Park D."/>
            <person name="Pearson M."/>
            <person name="Richards J."/>
            <person name="Roberts A."/>
            <person name="Saif S."/>
            <person name="Shea T.D."/>
            <person name="Shenoy N."/>
            <person name="Sisk P."/>
            <person name="Stolte C."/>
            <person name="Sykes S.N."/>
            <person name="Thomson T."/>
            <person name="Walk T."/>
            <person name="White J."/>
            <person name="Yandava C."/>
            <person name="Straight P."/>
            <person name="Clardy J."/>
            <person name="Hung D."/>
            <person name="Kolter R."/>
            <person name="Mekalanos J."/>
            <person name="Walker S."/>
            <person name="Walsh C.T."/>
            <person name="Wieland-Brown L.C."/>
            <person name="Haas B."/>
            <person name="Nusbaum C."/>
            <person name="Birren B."/>
        </authorList>
    </citation>
    <scope>NUCLEOTIDE SEQUENCE [LARGE SCALE GENOMIC DNA]</scope>
    <source>
        <strain evidence="4">ATCC 29083</strain>
    </source>
</reference>
<dbReference type="HOGENOM" id="CLU_090336_4_5_11"/>
<feature type="domain" description="Histidine kinase/HSP90-like ATPase" evidence="3">
    <location>
        <begin position="50"/>
        <end position="166"/>
    </location>
</feature>
<dbReference type="CDD" id="cd16936">
    <property type="entry name" value="HATPase_RsbW-like"/>
    <property type="match status" value="1"/>
</dbReference>
<feature type="compositionally biased region" description="Low complexity" evidence="2">
    <location>
        <begin position="1"/>
        <end position="13"/>
    </location>
</feature>
<keyword evidence="1" id="KW-0808">Transferase</keyword>
<dbReference type="AlphaFoldDB" id="B5I7L9"/>
<evidence type="ECO:0000313" key="4">
    <source>
        <dbReference type="EMBL" id="EDY61074.1"/>
    </source>
</evidence>
<dbReference type="PANTHER" id="PTHR35526:SF3">
    <property type="entry name" value="ANTI-SIGMA-F FACTOR RSBW"/>
    <property type="match status" value="1"/>
</dbReference>
<evidence type="ECO:0000256" key="1">
    <source>
        <dbReference type="ARBA" id="ARBA00022527"/>
    </source>
</evidence>
<dbReference type="Pfam" id="PF13581">
    <property type="entry name" value="HATPase_c_2"/>
    <property type="match status" value="1"/>
</dbReference>
<dbReference type="EMBL" id="CM000951">
    <property type="protein sequence ID" value="EDY61074.1"/>
    <property type="molecule type" value="Genomic_DNA"/>
</dbReference>
<feature type="region of interest" description="Disordered" evidence="2">
    <location>
        <begin position="1"/>
        <end position="33"/>
    </location>
</feature>
<keyword evidence="1" id="KW-0723">Serine/threonine-protein kinase</keyword>
<sequence>MAWHFPAPDASRPAAPPPPRKANTVSPHTTSSPQLLDAVDQERTHWIELPAHRSSIGVARRSVGTRLKAWSLPGELCSDAVLLLSELATNAVCHTFSARILCGIGLVGDGILRLEVHDHDRSGPRLRRCRAGLDDEGGRGLFLVEELADTWGVDRSRLTGGNAVWANLRA</sequence>
<gene>
    <name evidence="4" type="ORF">SSEG_07654</name>
</gene>
<keyword evidence="1" id="KW-0418">Kinase</keyword>
<name>B5I7L9_STRX2</name>
<dbReference type="InterPro" id="IPR003594">
    <property type="entry name" value="HATPase_dom"/>
</dbReference>
<dbReference type="SUPFAM" id="SSF55874">
    <property type="entry name" value="ATPase domain of HSP90 chaperone/DNA topoisomerase II/histidine kinase"/>
    <property type="match status" value="1"/>
</dbReference>
<protein>
    <submittedName>
        <fullName evidence="4">Regulatory protein</fullName>
    </submittedName>
</protein>
<keyword evidence="5" id="KW-1185">Reference proteome</keyword>
<proteinExistence type="predicted"/>
<dbReference type="Gene3D" id="3.30.565.10">
    <property type="entry name" value="Histidine kinase-like ATPase, C-terminal domain"/>
    <property type="match status" value="1"/>
</dbReference>
<dbReference type="GO" id="GO:0004674">
    <property type="term" value="F:protein serine/threonine kinase activity"/>
    <property type="evidence" value="ECO:0007669"/>
    <property type="project" value="UniProtKB-KW"/>
</dbReference>
<dbReference type="eggNOG" id="COG2172">
    <property type="taxonomic scope" value="Bacteria"/>
</dbReference>
<dbReference type="InterPro" id="IPR036890">
    <property type="entry name" value="HATPase_C_sf"/>
</dbReference>
<organism evidence="4 5">
    <name type="scientific">Streptomyces sviceus (strain ATCC 29083 / DSM 924 / JCM 4929 / NBRC 13980 / NCIMB 11184 / NRRL 5439 / UC 5370)</name>
    <dbReference type="NCBI Taxonomy" id="463191"/>
    <lineage>
        <taxon>Bacteria</taxon>
        <taxon>Bacillati</taxon>
        <taxon>Actinomycetota</taxon>
        <taxon>Actinomycetes</taxon>
        <taxon>Kitasatosporales</taxon>
        <taxon>Streptomycetaceae</taxon>
        <taxon>Streptomyces</taxon>
    </lineage>
</organism>
<dbReference type="InterPro" id="IPR050267">
    <property type="entry name" value="Anti-sigma-factor_SerPK"/>
</dbReference>
<dbReference type="Proteomes" id="UP000002785">
    <property type="component" value="Chromosome"/>
</dbReference>
<evidence type="ECO:0000256" key="2">
    <source>
        <dbReference type="SAM" id="MobiDB-lite"/>
    </source>
</evidence>
<evidence type="ECO:0000313" key="5">
    <source>
        <dbReference type="Proteomes" id="UP000002785"/>
    </source>
</evidence>
<accession>B5I7L9</accession>
<evidence type="ECO:0000259" key="3">
    <source>
        <dbReference type="Pfam" id="PF13581"/>
    </source>
</evidence>